<reference evidence="2" key="1">
    <citation type="journal article" date="2021" name="Nat. Commun.">
        <title>Genetic determinants of endophytism in the Arabidopsis root mycobiome.</title>
        <authorList>
            <person name="Mesny F."/>
            <person name="Miyauchi S."/>
            <person name="Thiergart T."/>
            <person name="Pickel B."/>
            <person name="Atanasova L."/>
            <person name="Karlsson M."/>
            <person name="Huettel B."/>
            <person name="Barry K.W."/>
            <person name="Haridas S."/>
            <person name="Chen C."/>
            <person name="Bauer D."/>
            <person name="Andreopoulos W."/>
            <person name="Pangilinan J."/>
            <person name="LaButti K."/>
            <person name="Riley R."/>
            <person name="Lipzen A."/>
            <person name="Clum A."/>
            <person name="Drula E."/>
            <person name="Henrissat B."/>
            <person name="Kohler A."/>
            <person name="Grigoriev I.V."/>
            <person name="Martin F.M."/>
            <person name="Hacquard S."/>
        </authorList>
    </citation>
    <scope>NUCLEOTIDE SEQUENCE</scope>
    <source>
        <strain evidence="2">MPI-CAGE-AT-0147</strain>
    </source>
</reference>
<proteinExistence type="predicted"/>
<dbReference type="PANTHER" id="PTHR39596:SF2">
    <property type="entry name" value="HET DOMAIN PROTEIN (AFU_ORTHOLOGUE AFUA_1G17550)-RELATED"/>
    <property type="match status" value="1"/>
</dbReference>
<organism evidence="2 3">
    <name type="scientific">Dactylonectria macrodidyma</name>
    <dbReference type="NCBI Taxonomy" id="307937"/>
    <lineage>
        <taxon>Eukaryota</taxon>
        <taxon>Fungi</taxon>
        <taxon>Dikarya</taxon>
        <taxon>Ascomycota</taxon>
        <taxon>Pezizomycotina</taxon>
        <taxon>Sordariomycetes</taxon>
        <taxon>Hypocreomycetidae</taxon>
        <taxon>Hypocreales</taxon>
        <taxon>Nectriaceae</taxon>
        <taxon>Dactylonectria</taxon>
    </lineage>
</organism>
<dbReference type="Pfam" id="PF06985">
    <property type="entry name" value="HET"/>
    <property type="match status" value="1"/>
</dbReference>
<protein>
    <recommendedName>
        <fullName evidence="1">Heterokaryon incompatibility domain-containing protein</fullName>
    </recommendedName>
</protein>
<accession>A0A9P9DJM9</accession>
<dbReference type="InterPro" id="IPR010730">
    <property type="entry name" value="HET"/>
</dbReference>
<dbReference type="OrthoDB" id="2426273at2759"/>
<name>A0A9P9DJM9_9HYPO</name>
<dbReference type="PANTHER" id="PTHR39596">
    <property type="match status" value="1"/>
</dbReference>
<evidence type="ECO:0000313" key="3">
    <source>
        <dbReference type="Proteomes" id="UP000738349"/>
    </source>
</evidence>
<gene>
    <name evidence="2" type="ORF">EDB81DRAFT_814565</name>
</gene>
<dbReference type="Proteomes" id="UP000738349">
    <property type="component" value="Unassembled WGS sequence"/>
</dbReference>
<keyword evidence="3" id="KW-1185">Reference proteome</keyword>
<evidence type="ECO:0000313" key="2">
    <source>
        <dbReference type="EMBL" id="KAH7120700.1"/>
    </source>
</evidence>
<dbReference type="AlphaFoldDB" id="A0A9P9DJM9"/>
<sequence>MSCFPYPRDTDVESIRVPLIARTQYSITGQTNSPDFFKRVLDAVTQEIDAAVSDGQESTSSFLSHSLASAIQSWLFFGLASEALGRNIRHEEFAGANPDGLHPSIDLRIPEWYWRELKARWDELDDSLTAAEFEAKRTQLKQICETTQILVIYMDLLANGLDDDTLAEILLSIHMLLYLVAYVLDSNTLKVIQSTTSSASTKLLKRRMVKNGWCEKRLNFLDASPLLYPAFYFLSSLKPPRINAEDHSSCSSERCLVTSKLSKPLHRTDECLCEDVAIPVDRVNTIVASGGIPLVKITRSPLGKTELKVVPYTPSSRFIAISHVWGDQQFGSAQNCLPKCQVGYLEEVLSSLPTSVYHWGLREWVANWRSYRPGEIAPPSRAYEYFWLDSFCIPQAVEHADLRSKAIESMNLIYAAASHTFVFDKGLQALDAGRRPASVAHGGRPTYYSPQDESLLDVVAYIYASNWMGRAWTLQEGILSGRIVFPLHGSLAYLKLLWPHHDDGFGDLWEYLVTTIPKGFRRSARELLPRRSKPKTKVSKRLQDESEPFRELVRHQLLTHVKNSLHVEEYNDYARTPADRAARFVKAHSLLQSRTTTQAEDIPLILMNMSCMNANAISQSKTIDARMKQLFYGLESLPTELLFSDCARLGLCTVDAWIPREIATESFEGKHTLKLGSAGFTFETRKGAQALKFYLLSSAHRLDRFRLLLPDQKDAKSLKYNVEALQRSNDEQPAAPTPTGVLCIVVGNESPERGARFIVNRVVGSKYFLHFDCPLRLTEIDDSKSPSDAQQDPKHECGAVSLNGDFIIERSYEPQDLSISRPQNPGQYSDRLIVIGQAVCGTINLGERYLIRAIWGDENSMSTPFYLFYGLYNFKKYQWVERALNAFVHRAWMATYQPDWDPNGPWKWFWKLSNWEPPIPFRTLMKWCCSFVFFLCFETEIWSVVGIVTLYWLPLFPKQELTSMYVIAMFTKIALSFFF</sequence>
<evidence type="ECO:0000259" key="1">
    <source>
        <dbReference type="Pfam" id="PF06985"/>
    </source>
</evidence>
<dbReference type="EMBL" id="JAGMUV010000025">
    <property type="protein sequence ID" value="KAH7120700.1"/>
    <property type="molecule type" value="Genomic_DNA"/>
</dbReference>
<comment type="caution">
    <text evidence="2">The sequence shown here is derived from an EMBL/GenBank/DDBJ whole genome shotgun (WGS) entry which is preliminary data.</text>
</comment>
<feature type="domain" description="Heterokaryon incompatibility" evidence="1">
    <location>
        <begin position="318"/>
        <end position="476"/>
    </location>
</feature>